<dbReference type="KEGG" id="mlv:CVS47_02574"/>
<dbReference type="SUPFAM" id="SSF55781">
    <property type="entry name" value="GAF domain-like"/>
    <property type="match status" value="1"/>
</dbReference>
<dbReference type="InterPro" id="IPR029016">
    <property type="entry name" value="GAF-like_dom_sf"/>
</dbReference>
<evidence type="ECO:0000256" key="3">
    <source>
        <dbReference type="ARBA" id="ARBA00023015"/>
    </source>
</evidence>
<dbReference type="OrthoDB" id="3683444at2"/>
<protein>
    <recommendedName>
        <fullName evidence="5">ANTAR domain-containing protein</fullName>
    </recommendedName>
</protein>
<proteinExistence type="predicted"/>
<accession>A0A3Q9IZS1</accession>
<dbReference type="SUPFAM" id="SSF52172">
    <property type="entry name" value="CheY-like"/>
    <property type="match status" value="1"/>
</dbReference>
<keyword evidence="4" id="KW-0804">Transcription</keyword>
<name>A0A3Q9IZS1_9MICO</name>
<dbReference type="SMART" id="SM01012">
    <property type="entry name" value="ANTAR"/>
    <property type="match status" value="1"/>
</dbReference>
<dbReference type="PROSITE" id="PS50921">
    <property type="entry name" value="ANTAR"/>
    <property type="match status" value="1"/>
</dbReference>
<keyword evidence="1" id="KW-0808">Transferase</keyword>
<dbReference type="InterPro" id="IPR005561">
    <property type="entry name" value="ANTAR"/>
</dbReference>
<dbReference type="GO" id="GO:0016301">
    <property type="term" value="F:kinase activity"/>
    <property type="evidence" value="ECO:0007669"/>
    <property type="project" value="UniProtKB-KW"/>
</dbReference>
<gene>
    <name evidence="6" type="ORF">CVS47_02574</name>
</gene>
<keyword evidence="2" id="KW-0418">Kinase</keyword>
<evidence type="ECO:0000256" key="4">
    <source>
        <dbReference type="ARBA" id="ARBA00023163"/>
    </source>
</evidence>
<dbReference type="PIRSF" id="PIRSF036625">
    <property type="entry name" value="GAF_ANTAR"/>
    <property type="match status" value="1"/>
</dbReference>
<keyword evidence="3" id="KW-0805">Transcription regulation</keyword>
<dbReference type="GO" id="GO:0003723">
    <property type="term" value="F:RNA binding"/>
    <property type="evidence" value="ECO:0007669"/>
    <property type="project" value="InterPro"/>
</dbReference>
<keyword evidence="7" id="KW-1185">Reference proteome</keyword>
<dbReference type="Gene3D" id="3.30.450.40">
    <property type="match status" value="1"/>
</dbReference>
<dbReference type="Pfam" id="PF03861">
    <property type="entry name" value="ANTAR"/>
    <property type="match status" value="1"/>
</dbReference>
<evidence type="ECO:0000259" key="5">
    <source>
        <dbReference type="PROSITE" id="PS50921"/>
    </source>
</evidence>
<dbReference type="Gene3D" id="1.10.10.10">
    <property type="entry name" value="Winged helix-like DNA-binding domain superfamily/Winged helix DNA-binding domain"/>
    <property type="match status" value="1"/>
</dbReference>
<organism evidence="6 7">
    <name type="scientific">Microbacterium lemovicicum</name>
    <dbReference type="NCBI Taxonomy" id="1072463"/>
    <lineage>
        <taxon>Bacteria</taxon>
        <taxon>Bacillati</taxon>
        <taxon>Actinomycetota</taxon>
        <taxon>Actinomycetes</taxon>
        <taxon>Micrococcales</taxon>
        <taxon>Microbacteriaceae</taxon>
        <taxon>Microbacterium</taxon>
    </lineage>
</organism>
<dbReference type="InterPro" id="IPR011006">
    <property type="entry name" value="CheY-like_superfamily"/>
</dbReference>
<evidence type="ECO:0000256" key="2">
    <source>
        <dbReference type="ARBA" id="ARBA00022777"/>
    </source>
</evidence>
<dbReference type="Pfam" id="PF13185">
    <property type="entry name" value="GAF_2"/>
    <property type="match status" value="1"/>
</dbReference>
<dbReference type="SMART" id="SM00065">
    <property type="entry name" value="GAF"/>
    <property type="match status" value="1"/>
</dbReference>
<dbReference type="InterPro" id="IPR003018">
    <property type="entry name" value="GAF"/>
</dbReference>
<dbReference type="RefSeq" id="WP_127096418.1">
    <property type="nucleotide sequence ID" value="NZ_CP031423.1"/>
</dbReference>
<sequence length="246" mass="26211">MTETTRDARLAAAFVKLADTLVDDYDVVELLNILVEESAALLDSNDVGLVLADGSGALQVVASTSEEVTFVEINQLSVGEGPCVEAFRTGMAVSIPDIEAIGDRWPVFARAALGQGFRSMHAFPMRLRGQTIGSMNQFSSSVGPLSHSDVVTAQSLADVATIGILQERLLRDRTILAVQLQAALDSRIFIEQAKGVIAAQNDVDMQTAFGALRDYARSHRRKLGDVAAEVAAQTLILPSPSSGRPS</sequence>
<evidence type="ECO:0000256" key="1">
    <source>
        <dbReference type="ARBA" id="ARBA00022679"/>
    </source>
</evidence>
<dbReference type="Proteomes" id="UP000276888">
    <property type="component" value="Chromosome"/>
</dbReference>
<evidence type="ECO:0000313" key="6">
    <source>
        <dbReference type="EMBL" id="AZS37924.1"/>
    </source>
</evidence>
<dbReference type="InterPro" id="IPR012074">
    <property type="entry name" value="GAF_ANTAR"/>
</dbReference>
<evidence type="ECO:0000313" key="7">
    <source>
        <dbReference type="Proteomes" id="UP000276888"/>
    </source>
</evidence>
<dbReference type="EMBL" id="CP031423">
    <property type="protein sequence ID" value="AZS37924.1"/>
    <property type="molecule type" value="Genomic_DNA"/>
</dbReference>
<feature type="domain" description="ANTAR" evidence="5">
    <location>
        <begin position="170"/>
        <end position="231"/>
    </location>
</feature>
<reference evidence="6 7" key="1">
    <citation type="submission" date="2018-08" db="EMBL/GenBank/DDBJ databases">
        <title>Microbacterium lemovicicum sp. nov., a bacterium isolated from a natural uranium-rich soil.</title>
        <authorList>
            <person name="ORTET P."/>
        </authorList>
    </citation>
    <scope>NUCLEOTIDE SEQUENCE [LARGE SCALE GENOMIC DNA]</scope>
    <source>
        <strain evidence="6 7">Viu22</strain>
    </source>
</reference>
<dbReference type="AlphaFoldDB" id="A0A3Q9IZS1"/>
<dbReference type="InterPro" id="IPR036388">
    <property type="entry name" value="WH-like_DNA-bd_sf"/>
</dbReference>